<dbReference type="InterPro" id="IPR039657">
    <property type="entry name" value="Dimethylallyltransferase"/>
</dbReference>
<keyword evidence="7" id="KW-0067">ATP-binding</keyword>
<dbReference type="AlphaFoldDB" id="J9GC15"/>
<dbReference type="GO" id="GO:0005524">
    <property type="term" value="F:ATP binding"/>
    <property type="evidence" value="ECO:0007669"/>
    <property type="project" value="UniProtKB-KW"/>
</dbReference>
<dbReference type="Gene3D" id="3.40.50.300">
    <property type="entry name" value="P-loop containing nucleotide triphosphate hydrolases"/>
    <property type="match status" value="1"/>
</dbReference>
<keyword evidence="8" id="KW-0460">Magnesium</keyword>
<dbReference type="Pfam" id="PF01715">
    <property type="entry name" value="IPPT"/>
    <property type="match status" value="1"/>
</dbReference>
<evidence type="ECO:0000256" key="5">
    <source>
        <dbReference type="ARBA" id="ARBA00022694"/>
    </source>
</evidence>
<accession>J9GC15</accession>
<comment type="similarity">
    <text evidence="2">Belongs to the IPP transferase family.</text>
</comment>
<proteinExistence type="inferred from homology"/>
<dbReference type="NCBIfam" id="TIGR00174">
    <property type="entry name" value="miaA"/>
    <property type="match status" value="1"/>
</dbReference>
<name>J9GC15_9ZZZZ</name>
<dbReference type="Gene3D" id="1.10.20.140">
    <property type="match status" value="1"/>
</dbReference>
<dbReference type="InterPro" id="IPR018022">
    <property type="entry name" value="IPT"/>
</dbReference>
<dbReference type="SUPFAM" id="SSF52540">
    <property type="entry name" value="P-loop containing nucleoside triphosphate hydrolases"/>
    <property type="match status" value="1"/>
</dbReference>
<evidence type="ECO:0000256" key="6">
    <source>
        <dbReference type="ARBA" id="ARBA00022741"/>
    </source>
</evidence>
<feature type="region of interest" description="Disordered" evidence="10">
    <location>
        <begin position="1"/>
        <end position="22"/>
    </location>
</feature>
<comment type="caution">
    <text evidence="11">The sequence shown here is derived from an EMBL/GenBank/DDBJ whole genome shotgun (WGS) entry which is preliminary data.</text>
</comment>
<dbReference type="PANTHER" id="PTHR11088">
    <property type="entry name" value="TRNA DIMETHYLALLYLTRANSFERASE"/>
    <property type="match status" value="1"/>
</dbReference>
<evidence type="ECO:0000256" key="7">
    <source>
        <dbReference type="ARBA" id="ARBA00022840"/>
    </source>
</evidence>
<dbReference type="EC" id="2.5.1.75" evidence="3"/>
<evidence type="ECO:0000256" key="4">
    <source>
        <dbReference type="ARBA" id="ARBA00022679"/>
    </source>
</evidence>
<evidence type="ECO:0000256" key="8">
    <source>
        <dbReference type="ARBA" id="ARBA00022842"/>
    </source>
</evidence>
<dbReference type="GO" id="GO:0052381">
    <property type="term" value="F:tRNA dimethylallyltransferase activity"/>
    <property type="evidence" value="ECO:0007669"/>
    <property type="project" value="UniProtKB-EC"/>
</dbReference>
<comment type="catalytic activity">
    <reaction evidence="9">
        <text>adenosine(37) in tRNA + dimethylallyl diphosphate = N(6)-dimethylallyladenosine(37) in tRNA + diphosphate</text>
        <dbReference type="Rhea" id="RHEA:26482"/>
        <dbReference type="Rhea" id="RHEA-COMP:10162"/>
        <dbReference type="Rhea" id="RHEA-COMP:10375"/>
        <dbReference type="ChEBI" id="CHEBI:33019"/>
        <dbReference type="ChEBI" id="CHEBI:57623"/>
        <dbReference type="ChEBI" id="CHEBI:74411"/>
        <dbReference type="ChEBI" id="CHEBI:74415"/>
        <dbReference type="EC" id="2.5.1.75"/>
    </reaction>
</comment>
<evidence type="ECO:0000256" key="9">
    <source>
        <dbReference type="ARBA" id="ARBA00049563"/>
    </source>
</evidence>
<evidence type="ECO:0000256" key="3">
    <source>
        <dbReference type="ARBA" id="ARBA00012665"/>
    </source>
</evidence>
<keyword evidence="5" id="KW-0819">tRNA processing</keyword>
<dbReference type="GO" id="GO:0006400">
    <property type="term" value="P:tRNA modification"/>
    <property type="evidence" value="ECO:0007669"/>
    <property type="project" value="TreeGrafter"/>
</dbReference>
<dbReference type="PANTHER" id="PTHR11088:SF60">
    <property type="entry name" value="TRNA DIMETHYLALLYLTRANSFERASE"/>
    <property type="match status" value="1"/>
</dbReference>
<reference evidence="11" key="1">
    <citation type="journal article" date="2012" name="PLoS ONE">
        <title>Gene sets for utilization of primary and secondary nutrition supplies in the distal gut of endangered iberian lynx.</title>
        <authorList>
            <person name="Alcaide M."/>
            <person name="Messina E."/>
            <person name="Richter M."/>
            <person name="Bargiela R."/>
            <person name="Peplies J."/>
            <person name="Huws S.A."/>
            <person name="Newbold C.J."/>
            <person name="Golyshin P.N."/>
            <person name="Simon M.A."/>
            <person name="Lopez G."/>
            <person name="Yakimov M.M."/>
            <person name="Ferrer M."/>
        </authorList>
    </citation>
    <scope>NUCLEOTIDE SEQUENCE</scope>
</reference>
<dbReference type="InterPro" id="IPR027417">
    <property type="entry name" value="P-loop_NTPase"/>
</dbReference>
<dbReference type="EMBL" id="AMCI01003865">
    <property type="protein sequence ID" value="EJW99307.1"/>
    <property type="molecule type" value="Genomic_DNA"/>
</dbReference>
<feature type="non-terminal residue" evidence="11">
    <location>
        <position position="207"/>
    </location>
</feature>
<evidence type="ECO:0000256" key="10">
    <source>
        <dbReference type="SAM" id="MobiDB-lite"/>
    </source>
</evidence>
<keyword evidence="4 11" id="KW-0808">Transferase</keyword>
<protein>
    <recommendedName>
        <fullName evidence="3">tRNA dimethylallyltransferase</fullName>
        <ecNumber evidence="3">2.5.1.75</ecNumber>
    </recommendedName>
</protein>
<organism evidence="11">
    <name type="scientific">gut metagenome</name>
    <dbReference type="NCBI Taxonomy" id="749906"/>
    <lineage>
        <taxon>unclassified sequences</taxon>
        <taxon>metagenomes</taxon>
        <taxon>organismal metagenomes</taxon>
    </lineage>
</organism>
<comment type="cofactor">
    <cofactor evidence="1">
        <name>Mg(2+)</name>
        <dbReference type="ChEBI" id="CHEBI:18420"/>
    </cofactor>
</comment>
<gene>
    <name evidence="11" type="ORF">EVA_12586</name>
</gene>
<evidence type="ECO:0000313" key="11">
    <source>
        <dbReference type="EMBL" id="EJW99307.1"/>
    </source>
</evidence>
<keyword evidence="6" id="KW-0547">Nucleotide-binding</keyword>
<sequence length="207" mass="23334">MQIYKGMDIGTAKASEEEKSQVPHHMLDVAEPWEDYSVARYVEDASACCDDIIARGKIPVITGGTGLYIDSLLSGRNFAQKQEGNNQLREELLNKFDVVGGEEMLRELHEVDPERAEKLNPGDKRRIVRALEIYTLTGITATEHDRRTQTIPKAYDACYFVLNFKDRADLYGRIDKRVDMMAEQGLFKEVEGLLASDLPESCTAMQA</sequence>
<evidence type="ECO:0000256" key="2">
    <source>
        <dbReference type="ARBA" id="ARBA00005842"/>
    </source>
</evidence>
<evidence type="ECO:0000256" key="1">
    <source>
        <dbReference type="ARBA" id="ARBA00001946"/>
    </source>
</evidence>